<keyword evidence="5" id="KW-0378">Hydrolase</keyword>
<dbReference type="SUPFAM" id="SSF52374">
    <property type="entry name" value="Nucleotidylyl transferase"/>
    <property type="match status" value="1"/>
</dbReference>
<keyword evidence="6 11" id="KW-0067">ATP-binding</keyword>
<keyword evidence="2" id="KW-0963">Cytoplasm</keyword>
<evidence type="ECO:0000313" key="14">
    <source>
        <dbReference type="Proteomes" id="UP000177682"/>
    </source>
</evidence>
<gene>
    <name evidence="13" type="ORF">A3E29_04120</name>
</gene>
<dbReference type="AlphaFoldDB" id="A0A1F5PKC0"/>
<dbReference type="InterPro" id="IPR015797">
    <property type="entry name" value="NUDIX_hydrolase-like_dom_sf"/>
</dbReference>
<comment type="similarity">
    <text evidence="11">Belongs to the class-I aminoacyl-tRNA synthetase family.</text>
</comment>
<evidence type="ECO:0000313" key="13">
    <source>
        <dbReference type="EMBL" id="OGE90254.1"/>
    </source>
</evidence>
<dbReference type="Pfam" id="PF08264">
    <property type="entry name" value="Anticodon_1"/>
    <property type="match status" value="1"/>
</dbReference>
<dbReference type="InterPro" id="IPR009008">
    <property type="entry name" value="Val/Leu/Ile-tRNA-synth_edit"/>
</dbReference>
<evidence type="ECO:0000256" key="6">
    <source>
        <dbReference type="ARBA" id="ARBA00022840"/>
    </source>
</evidence>
<proteinExistence type="inferred from homology"/>
<dbReference type="GO" id="GO:0004832">
    <property type="term" value="F:valine-tRNA ligase activity"/>
    <property type="evidence" value="ECO:0007669"/>
    <property type="project" value="UniProtKB-EC"/>
</dbReference>
<dbReference type="PROSITE" id="PS00178">
    <property type="entry name" value="AA_TRNA_LIGASE_I"/>
    <property type="match status" value="1"/>
</dbReference>
<dbReference type="InterPro" id="IPR014729">
    <property type="entry name" value="Rossmann-like_a/b/a_fold"/>
</dbReference>
<evidence type="ECO:0000256" key="11">
    <source>
        <dbReference type="RuleBase" id="RU363035"/>
    </source>
</evidence>
<dbReference type="Proteomes" id="UP000177682">
    <property type="component" value="Unassembled WGS sequence"/>
</dbReference>
<dbReference type="Gene3D" id="1.10.730.10">
    <property type="entry name" value="Isoleucyl-tRNA Synthetase, Domain 1"/>
    <property type="match status" value="1"/>
</dbReference>
<dbReference type="InterPro" id="IPR009080">
    <property type="entry name" value="tRNAsynth_Ia_anticodon-bd"/>
</dbReference>
<dbReference type="InterPro" id="IPR033705">
    <property type="entry name" value="Anticodon_Ia_Val"/>
</dbReference>
<evidence type="ECO:0000259" key="12">
    <source>
        <dbReference type="PROSITE" id="PS51462"/>
    </source>
</evidence>
<dbReference type="GO" id="GO:0005524">
    <property type="term" value="F:ATP binding"/>
    <property type="evidence" value="ECO:0007669"/>
    <property type="project" value="UniProtKB-KW"/>
</dbReference>
<dbReference type="InterPro" id="IPR020084">
    <property type="entry name" value="NUDIX_hydrolase_CS"/>
</dbReference>
<dbReference type="Pfam" id="PF00133">
    <property type="entry name" value="tRNA-synt_1"/>
    <property type="match status" value="2"/>
</dbReference>
<evidence type="ECO:0000256" key="1">
    <source>
        <dbReference type="ARBA" id="ARBA00013169"/>
    </source>
</evidence>
<dbReference type="InterPro" id="IPR002300">
    <property type="entry name" value="aa-tRNA-synth_Ia"/>
</dbReference>
<dbReference type="SUPFAM" id="SSF50677">
    <property type="entry name" value="ValRS/IleRS/LeuRS editing domain"/>
    <property type="match status" value="1"/>
</dbReference>
<dbReference type="PROSITE" id="PS00893">
    <property type="entry name" value="NUDIX_BOX"/>
    <property type="match status" value="1"/>
</dbReference>
<evidence type="ECO:0000256" key="2">
    <source>
        <dbReference type="ARBA" id="ARBA00022490"/>
    </source>
</evidence>
<accession>A0A1F5PKC0</accession>
<sequence length="878" mass="99933">MRDIPTTYDQKQEPEIYAAWEDSGYFNPDNLSGEPFTIVMPPPNATGTLHIGHAFEASIQDTVIRYKRMQGFKTLWLPGTDHAAIATNTKVEKILQKEEGKNRHDLGRETFVKKVEDYVTLSRGTIQKQLRTVGVSADWSREAFTFDEPRNLAVRTAFKKMFDAGLIYRGIRVINWDPKGQTSVSDDEVVYKAEKGKLYTFKYAKDFPIAIATTRPETKVGDVAVAVNPADKRYTKFVGQEFDVEFAGAKLKIKIVADASIDPEFGTGAVGVTPAHSVADFEISQRQNLPAPQIINEYAKMMDSAGPLVAGKKTKEAREIIVTWLTENNLLEKTEDIDQNISTAERSGGIIEPLPKLQWFIDVNKKFQHNGREATLKQLMQDAVKKDGIKIMPERFEKVYFHWIDNLRDWNISRQLWYGHRIPVWYCESGHTKVDIITPTLCKQCSSDTPVFGTPHDKAEKHSSIIAYVENTDGKILTINWGKLGGRLLVGGGIRENEDPVECASREITEETGYVDLEHVRTIKYSIVNNYFAASKNVWKKINITALHFRLRTNNQIKQKLEKNEQGKFIVEWEDIEALRKEIKDPAHAYILRLFANIPHSLKQDEDTLDTWFSSALWTFSTLGWPAETKDLKTYHPTSLMAPGYEILFFWVARMILMSTFLLDQIPFKLVYLHGIVRDAKGQKFSKSLDNGVDPVGVINQYGADALRMALMVGVGAGNDSKFDIQQVKGYRNFANKIWNASRFVLQNASDLPSPLAGEGGRRPDEGLLPEDQALLDEVQTLAKSITEKMDRYDFAHASEDLYHYFWHSFADKTIEAAKARLANPETKESTQRMLKESLETLLKLLHPFVPFVTEAIWQLEHKNLLMVEKWPAKREKK</sequence>
<dbReference type="EMBL" id="MFEY01000007">
    <property type="protein sequence ID" value="OGE90254.1"/>
    <property type="molecule type" value="Genomic_DNA"/>
</dbReference>
<dbReference type="GO" id="GO:0006438">
    <property type="term" value="P:valyl-tRNA aminoacylation"/>
    <property type="evidence" value="ECO:0007669"/>
    <property type="project" value="InterPro"/>
</dbReference>
<reference evidence="13 14" key="1">
    <citation type="journal article" date="2016" name="Nat. Commun.">
        <title>Thousands of microbial genomes shed light on interconnected biogeochemical processes in an aquifer system.</title>
        <authorList>
            <person name="Anantharaman K."/>
            <person name="Brown C.T."/>
            <person name="Hug L.A."/>
            <person name="Sharon I."/>
            <person name="Castelle C.J."/>
            <person name="Probst A.J."/>
            <person name="Thomas B.C."/>
            <person name="Singh A."/>
            <person name="Wilkins M.J."/>
            <person name="Karaoz U."/>
            <person name="Brodie E.L."/>
            <person name="Williams K.H."/>
            <person name="Hubbard S.S."/>
            <person name="Banfield J.F."/>
        </authorList>
    </citation>
    <scope>NUCLEOTIDE SEQUENCE [LARGE SCALE GENOMIC DNA]</scope>
</reference>
<dbReference type="InterPro" id="IPR001412">
    <property type="entry name" value="aa-tRNA-synth_I_CS"/>
</dbReference>
<dbReference type="PANTHER" id="PTHR11946:SF93">
    <property type="entry name" value="VALINE--TRNA LIGASE, CHLOROPLASTIC_MITOCHONDRIAL 2"/>
    <property type="match status" value="1"/>
</dbReference>
<dbReference type="Gene3D" id="3.40.50.620">
    <property type="entry name" value="HUPs"/>
    <property type="match status" value="3"/>
</dbReference>
<dbReference type="EC" id="6.1.1.9" evidence="1"/>
<dbReference type="CDD" id="cd07962">
    <property type="entry name" value="Anticodon_Ia_Val"/>
    <property type="match status" value="1"/>
</dbReference>
<dbReference type="SUPFAM" id="SSF55811">
    <property type="entry name" value="Nudix"/>
    <property type="match status" value="1"/>
</dbReference>
<dbReference type="SUPFAM" id="SSF47323">
    <property type="entry name" value="Anticodon-binding domain of a subclass of class I aminoacyl-tRNA synthetases"/>
    <property type="match status" value="1"/>
</dbReference>
<dbReference type="InterPro" id="IPR000086">
    <property type="entry name" value="NUDIX_hydrolase_dom"/>
</dbReference>
<comment type="caution">
    <text evidence="13">The sequence shown here is derived from an EMBL/GenBank/DDBJ whole genome shotgun (WGS) entry which is preliminary data.</text>
</comment>
<dbReference type="PROSITE" id="PS51462">
    <property type="entry name" value="NUDIX"/>
    <property type="match status" value="1"/>
</dbReference>
<feature type="domain" description="Nudix hydrolase" evidence="12">
    <location>
        <begin position="460"/>
        <end position="596"/>
    </location>
</feature>
<keyword evidence="4 11" id="KW-0547">Nucleotide-binding</keyword>
<evidence type="ECO:0000256" key="3">
    <source>
        <dbReference type="ARBA" id="ARBA00022598"/>
    </source>
</evidence>
<dbReference type="GO" id="GO:0005829">
    <property type="term" value="C:cytosol"/>
    <property type="evidence" value="ECO:0007669"/>
    <property type="project" value="TreeGrafter"/>
</dbReference>
<dbReference type="InterPro" id="IPR002303">
    <property type="entry name" value="Valyl-tRNA_ligase"/>
</dbReference>
<keyword evidence="7 11" id="KW-0648">Protein biosynthesis</keyword>
<keyword evidence="8 11" id="KW-0030">Aminoacyl-tRNA synthetase</keyword>
<protein>
    <recommendedName>
        <fullName evidence="1">valine--tRNA ligase</fullName>
        <ecNumber evidence="1">6.1.1.9</ecNumber>
    </recommendedName>
    <alternativeName>
        <fullName evidence="9">Valyl-tRNA synthetase</fullName>
    </alternativeName>
</protein>
<dbReference type="CDD" id="cd00817">
    <property type="entry name" value="ValRS_core"/>
    <property type="match status" value="1"/>
</dbReference>
<evidence type="ECO:0000256" key="9">
    <source>
        <dbReference type="ARBA" id="ARBA00029936"/>
    </source>
</evidence>
<dbReference type="FunFam" id="3.40.50.620:FF:000020">
    <property type="entry name" value="Valine--tRNA ligase, mitochondrial"/>
    <property type="match status" value="1"/>
</dbReference>
<dbReference type="PRINTS" id="PR00986">
    <property type="entry name" value="TRNASYNTHVAL"/>
</dbReference>
<dbReference type="PANTHER" id="PTHR11946">
    <property type="entry name" value="VALYL-TRNA SYNTHETASES"/>
    <property type="match status" value="1"/>
</dbReference>
<dbReference type="Gene3D" id="3.90.740.10">
    <property type="entry name" value="Valyl/Leucyl/Isoleucyl-tRNA synthetase, editing domain"/>
    <property type="match status" value="1"/>
</dbReference>
<evidence type="ECO:0000256" key="5">
    <source>
        <dbReference type="ARBA" id="ARBA00022801"/>
    </source>
</evidence>
<evidence type="ECO:0000256" key="8">
    <source>
        <dbReference type="ARBA" id="ARBA00023146"/>
    </source>
</evidence>
<organism evidence="13 14">
    <name type="scientific">Candidatus Doudnabacteria bacterium RIFCSPHIGHO2_12_FULL_48_16</name>
    <dbReference type="NCBI Taxonomy" id="1817838"/>
    <lineage>
        <taxon>Bacteria</taxon>
        <taxon>Candidatus Doudnaibacteriota</taxon>
    </lineage>
</organism>
<dbReference type="GO" id="GO:0002161">
    <property type="term" value="F:aminoacyl-tRNA deacylase activity"/>
    <property type="evidence" value="ECO:0007669"/>
    <property type="project" value="InterPro"/>
</dbReference>
<comment type="catalytic activity">
    <reaction evidence="10">
        <text>tRNA(Val) + L-valine + ATP = L-valyl-tRNA(Val) + AMP + diphosphate</text>
        <dbReference type="Rhea" id="RHEA:10704"/>
        <dbReference type="Rhea" id="RHEA-COMP:9672"/>
        <dbReference type="Rhea" id="RHEA-COMP:9708"/>
        <dbReference type="ChEBI" id="CHEBI:30616"/>
        <dbReference type="ChEBI" id="CHEBI:33019"/>
        <dbReference type="ChEBI" id="CHEBI:57762"/>
        <dbReference type="ChEBI" id="CHEBI:78442"/>
        <dbReference type="ChEBI" id="CHEBI:78537"/>
        <dbReference type="ChEBI" id="CHEBI:456215"/>
        <dbReference type="EC" id="6.1.1.9"/>
    </reaction>
</comment>
<keyword evidence="3 11" id="KW-0436">Ligase</keyword>
<name>A0A1F5PKC0_9BACT</name>
<dbReference type="InterPro" id="IPR013155">
    <property type="entry name" value="M/V/L/I-tRNA-synth_anticd-bd"/>
</dbReference>
<evidence type="ECO:0000256" key="10">
    <source>
        <dbReference type="ARBA" id="ARBA00047552"/>
    </source>
</evidence>
<evidence type="ECO:0000256" key="4">
    <source>
        <dbReference type="ARBA" id="ARBA00022741"/>
    </source>
</evidence>
<evidence type="ECO:0000256" key="7">
    <source>
        <dbReference type="ARBA" id="ARBA00022917"/>
    </source>
</evidence>